<keyword evidence="1" id="KW-0812">Transmembrane</keyword>
<organism evidence="2 3">
    <name type="scientific">Capnocytophaga gingivalis</name>
    <dbReference type="NCBI Taxonomy" id="1017"/>
    <lineage>
        <taxon>Bacteria</taxon>
        <taxon>Pseudomonadati</taxon>
        <taxon>Bacteroidota</taxon>
        <taxon>Flavobacteriia</taxon>
        <taxon>Flavobacteriales</taxon>
        <taxon>Flavobacteriaceae</taxon>
        <taxon>Capnocytophaga</taxon>
    </lineage>
</organism>
<keyword evidence="1" id="KW-1133">Transmembrane helix</keyword>
<keyword evidence="3" id="KW-1185">Reference proteome</keyword>
<feature type="transmembrane region" description="Helical" evidence="1">
    <location>
        <begin position="113"/>
        <end position="132"/>
    </location>
</feature>
<dbReference type="EMBL" id="JAYKBW010000011">
    <property type="protein sequence ID" value="MEB3075647.1"/>
    <property type="molecule type" value="Genomic_DNA"/>
</dbReference>
<dbReference type="Proteomes" id="UP001311730">
    <property type="component" value="Unassembled WGS sequence"/>
</dbReference>
<evidence type="ECO:0000256" key="1">
    <source>
        <dbReference type="SAM" id="Phobius"/>
    </source>
</evidence>
<name>A0ABU5Z9K6_9FLAO</name>
<evidence type="ECO:0000313" key="2">
    <source>
        <dbReference type="EMBL" id="MEB3075647.1"/>
    </source>
</evidence>
<evidence type="ECO:0008006" key="4">
    <source>
        <dbReference type="Google" id="ProtNLM"/>
    </source>
</evidence>
<accession>A0ABU5Z9K6</accession>
<proteinExistence type="predicted"/>
<protein>
    <recommendedName>
        <fullName evidence="4">EXPERA domain-containing protein</fullName>
    </recommendedName>
</protein>
<gene>
    <name evidence="2" type="ORF">VJJ08_10110</name>
</gene>
<comment type="caution">
    <text evidence="2">The sequence shown here is derived from an EMBL/GenBank/DDBJ whole genome shotgun (WGS) entry which is preliminary data.</text>
</comment>
<feature type="transmembrane region" description="Helical" evidence="1">
    <location>
        <begin position="86"/>
        <end position="106"/>
    </location>
</feature>
<dbReference type="RefSeq" id="WP_323983810.1">
    <property type="nucleotide sequence ID" value="NZ_JAYKBW010000011.1"/>
</dbReference>
<feature type="transmembrane region" description="Helical" evidence="1">
    <location>
        <begin position="144"/>
        <end position="162"/>
    </location>
</feature>
<evidence type="ECO:0000313" key="3">
    <source>
        <dbReference type="Proteomes" id="UP001311730"/>
    </source>
</evidence>
<sequence length="179" mass="22105">MKKVLQALIPNLKFALLAIFFYHLLYINAEIYVDYWDEKSFWLSKREDWWLIKKQYWIDWSDFDRYGSYNMLYLLPYTHSMGWGEVVFYVFIGLIFFVYVIFPLVLWGKRTHLVYNIIVDVLFFSFHAYLFILQLIEYPKAGAIQYWLFCPIFFFTLLFFRIRQYRRQFANEPMSQLTN</sequence>
<feature type="transmembrane region" description="Helical" evidence="1">
    <location>
        <begin position="12"/>
        <end position="33"/>
    </location>
</feature>
<reference evidence="2 3" key="1">
    <citation type="submission" date="2023-12" db="EMBL/GenBank/DDBJ databases">
        <title>Genomic sequences of Capnocytophaga and Parvimonas strains.</title>
        <authorList>
            <person name="Watt R.M."/>
            <person name="Wang M."/>
            <person name="Yang T."/>
            <person name="Tong W.M."/>
        </authorList>
    </citation>
    <scope>NUCLEOTIDE SEQUENCE [LARGE SCALE GENOMIC DNA]</scope>
    <source>
        <strain evidence="2 3">CCUG 13096</strain>
    </source>
</reference>
<keyword evidence="1" id="KW-0472">Membrane</keyword>